<dbReference type="PROSITE" id="PS50089">
    <property type="entry name" value="ZF_RING_2"/>
    <property type="match status" value="1"/>
</dbReference>
<evidence type="ECO:0000256" key="4">
    <source>
        <dbReference type="ARBA" id="ARBA00022679"/>
    </source>
</evidence>
<dbReference type="InterPro" id="IPR043472">
    <property type="entry name" value="Macro_dom-like"/>
</dbReference>
<comment type="catalytic activity">
    <reaction evidence="1 9">
        <text>S-ubiquitinyl-[E2 ubiquitin-conjugating enzyme]-L-cysteine + [acceptor protein]-L-lysine = [E2 ubiquitin-conjugating enzyme]-L-cysteine + N(6)-ubiquitinyl-[acceptor protein]-L-lysine.</text>
        <dbReference type="EC" id="2.3.2.27"/>
    </reaction>
</comment>
<dbReference type="Pfam" id="PF13639">
    <property type="entry name" value="zf-RING_2"/>
    <property type="match status" value="1"/>
</dbReference>
<dbReference type="GO" id="GO:0008270">
    <property type="term" value="F:zinc ion binding"/>
    <property type="evidence" value="ECO:0007669"/>
    <property type="project" value="UniProtKB-KW"/>
</dbReference>
<keyword evidence="5 9" id="KW-0479">Metal-binding</keyword>
<feature type="region of interest" description="Disordered" evidence="10">
    <location>
        <begin position="173"/>
        <end position="220"/>
    </location>
</feature>
<dbReference type="InterPro" id="IPR017907">
    <property type="entry name" value="Znf_RING_CS"/>
</dbReference>
<protein>
    <recommendedName>
        <fullName evidence="9">E3 ubiquitin-protein ligase</fullName>
        <ecNumber evidence="9">2.3.2.27</ecNumber>
    </recommendedName>
</protein>
<dbReference type="InterPro" id="IPR039399">
    <property type="entry name" value="Deltex_C_sf"/>
</dbReference>
<evidence type="ECO:0000256" key="6">
    <source>
        <dbReference type="ARBA" id="ARBA00022771"/>
    </source>
</evidence>
<evidence type="ECO:0000256" key="9">
    <source>
        <dbReference type="RuleBase" id="RU367105"/>
    </source>
</evidence>
<evidence type="ECO:0000313" key="14">
    <source>
        <dbReference type="Proteomes" id="UP000005408"/>
    </source>
</evidence>
<comment type="subcellular location">
    <subcellularLocation>
        <location evidence="9">Cytoplasm</location>
    </subcellularLocation>
</comment>
<name>A0A8W8MTI3_MAGGI</name>
<dbReference type="CDD" id="cd09633">
    <property type="entry name" value="Deltex_C"/>
    <property type="match status" value="1"/>
</dbReference>
<keyword evidence="6 8" id="KW-0863">Zinc-finger</keyword>
<reference evidence="13" key="1">
    <citation type="submission" date="2022-08" db="UniProtKB">
        <authorList>
            <consortium name="EnsemblMetazoa"/>
        </authorList>
    </citation>
    <scope>IDENTIFICATION</scope>
    <source>
        <strain evidence="13">05x7-T-G4-1.051#20</strain>
    </source>
</reference>
<dbReference type="Pfam" id="PF01661">
    <property type="entry name" value="Macro"/>
    <property type="match status" value="2"/>
</dbReference>
<comment type="pathway">
    <text evidence="2 9">Protein modification; protein ubiquitination.</text>
</comment>
<keyword evidence="9" id="KW-0963">Cytoplasm</keyword>
<dbReference type="SUPFAM" id="SSF52949">
    <property type="entry name" value="Macro domain-like"/>
    <property type="match status" value="2"/>
</dbReference>
<dbReference type="PANTHER" id="PTHR12622">
    <property type="entry name" value="DELTEX-RELATED"/>
    <property type="match status" value="1"/>
</dbReference>
<dbReference type="InterPro" id="IPR013083">
    <property type="entry name" value="Znf_RING/FYVE/PHD"/>
</dbReference>
<dbReference type="GO" id="GO:0061630">
    <property type="term" value="F:ubiquitin protein ligase activity"/>
    <property type="evidence" value="ECO:0007669"/>
    <property type="project" value="UniProtKB-UniRule"/>
</dbReference>
<dbReference type="PROSITE" id="PS00518">
    <property type="entry name" value="ZF_RING_1"/>
    <property type="match status" value="1"/>
</dbReference>
<dbReference type="AlphaFoldDB" id="A0A8W8MTI3"/>
<evidence type="ECO:0000256" key="10">
    <source>
        <dbReference type="SAM" id="MobiDB-lite"/>
    </source>
</evidence>
<dbReference type="OrthoDB" id="6133115at2759"/>
<keyword evidence="4 9" id="KW-0808">Transferase</keyword>
<evidence type="ECO:0000259" key="11">
    <source>
        <dbReference type="PROSITE" id="PS50089"/>
    </source>
</evidence>
<proteinExistence type="inferred from homology"/>
<dbReference type="PROSITE" id="PS51154">
    <property type="entry name" value="MACRO"/>
    <property type="match status" value="2"/>
</dbReference>
<dbReference type="Gene3D" id="3.40.220.10">
    <property type="entry name" value="Leucine Aminopeptidase, subunit E, domain 1"/>
    <property type="match status" value="2"/>
</dbReference>
<dbReference type="EC" id="2.3.2.27" evidence="9"/>
<sequence length="915" mass="103361">MSKTLLKKGESSTRMDQIGIKTIEGETAKTLIELFEKDLNCLDKSDDCIKIKVDKKSMQIKISSNKGSFYAENKYTEVTKWCSSVKEDVITVNKNNEDDIKKVRNHLESNAICFTESQVRNACVFRMKSRTQSLLEKYMVELNQILGRPVEKSLKEKEVGATVFEVLEGKSVDAEEKGKGSPRQNISQKDQKAKQKQESSKDQAGSLPTGKATHVHKKPSHIERKLDVRLINGLRFMVYVHDITSASVEAIVNPANEDLANTGGCAQIISTAAGPKFESDCKKIIMKKKRIKVTENEISGPGILPFRCIINTVGPQWASYDDNHKLSCLDDLYFTIRKVLDTSEKEKIKSVAIPPVSSGIFGVPKELCAPVYVQAIVDFDFTRKQFPQEVHFVDLSDEVLDLTCKAYQSFTEDPKLIMLKAILKKYNEKITKENASKQAKTSEKDSSQNFCRFLKHENKKAIFEMGSGVKILIYKDDLVKLKGIGTLVSAENSAFTGSGALAQSVLQHAGPSYEKQHNKVRYGLRDKRLHKGTVITLGAGKLDYRFVIHAIVSRFSEDVVRKDDELLDLRITTLKVLTHADCLSTSEKKLKNLGKIAMPLLGAGAIRNPHTLELLCSFVYQGIQEFCRNPSALKEVHLVSFKEETNRAFTKVFLDISANNFKNSREPPQMKRPLSASLRKAEEKREASASFDIWKMEEPNQDSRNLRNYFTSPMSNTEEDDCIICLRPFINPVSLKSCHHIFCKECISEFFSQKPVCPICNTMYGKIYGDQPKNGTATIFREKIQLPGEDCKDTWIIMYDFPDGKQEECHPNPGNPYKGTRRTAYLPANEKGTTVLHMLGRAFKQGLTFTVGFSRTTGRNNVVTWNDIHHKTRTSGGPERFGYPDPDYLERVREELEAKGITVQVEERKPEKDKK</sequence>
<dbReference type="Pfam" id="PF18102">
    <property type="entry name" value="DTC"/>
    <property type="match status" value="1"/>
</dbReference>
<evidence type="ECO:0000256" key="7">
    <source>
        <dbReference type="ARBA" id="ARBA00022833"/>
    </source>
</evidence>
<dbReference type="SMART" id="SM00506">
    <property type="entry name" value="A1pp"/>
    <property type="match status" value="2"/>
</dbReference>
<dbReference type="GO" id="GO:0007219">
    <property type="term" value="P:Notch signaling pathway"/>
    <property type="evidence" value="ECO:0007669"/>
    <property type="project" value="InterPro"/>
</dbReference>
<evidence type="ECO:0000256" key="1">
    <source>
        <dbReference type="ARBA" id="ARBA00000900"/>
    </source>
</evidence>
<organism evidence="13 14">
    <name type="scientific">Magallana gigas</name>
    <name type="common">Pacific oyster</name>
    <name type="synonym">Crassostrea gigas</name>
    <dbReference type="NCBI Taxonomy" id="29159"/>
    <lineage>
        <taxon>Eukaryota</taxon>
        <taxon>Metazoa</taxon>
        <taxon>Spiralia</taxon>
        <taxon>Lophotrochozoa</taxon>
        <taxon>Mollusca</taxon>
        <taxon>Bivalvia</taxon>
        <taxon>Autobranchia</taxon>
        <taxon>Pteriomorphia</taxon>
        <taxon>Ostreida</taxon>
        <taxon>Ostreoidea</taxon>
        <taxon>Ostreidae</taxon>
        <taxon>Magallana</taxon>
    </lineage>
</organism>
<feature type="domain" description="RING-type" evidence="11">
    <location>
        <begin position="722"/>
        <end position="761"/>
    </location>
</feature>
<dbReference type="InterPro" id="IPR039398">
    <property type="entry name" value="Deltex_fam"/>
</dbReference>
<keyword evidence="7 9" id="KW-0862">Zinc</keyword>
<evidence type="ECO:0000259" key="12">
    <source>
        <dbReference type="PROSITE" id="PS51154"/>
    </source>
</evidence>
<dbReference type="InterPro" id="IPR002589">
    <property type="entry name" value="Macro_dom"/>
</dbReference>
<dbReference type="EnsemblMetazoa" id="G35267.1">
    <property type="protein sequence ID" value="G35267.1:cds"/>
    <property type="gene ID" value="G35267"/>
</dbReference>
<dbReference type="InterPro" id="IPR039396">
    <property type="entry name" value="Deltex_C"/>
</dbReference>
<dbReference type="SUPFAM" id="SSF57850">
    <property type="entry name" value="RING/U-box"/>
    <property type="match status" value="1"/>
</dbReference>
<feature type="domain" description="Macro" evidence="12">
    <location>
        <begin position="458"/>
        <end position="657"/>
    </location>
</feature>
<dbReference type="GO" id="GO:0016567">
    <property type="term" value="P:protein ubiquitination"/>
    <property type="evidence" value="ECO:0007669"/>
    <property type="project" value="UniProtKB-UniRule"/>
</dbReference>
<evidence type="ECO:0000313" key="13">
    <source>
        <dbReference type="EnsemblMetazoa" id="G35267.1:cds"/>
    </source>
</evidence>
<evidence type="ECO:0000256" key="8">
    <source>
        <dbReference type="PROSITE-ProRule" id="PRU00175"/>
    </source>
</evidence>
<accession>A0A8W8MTI3</accession>
<evidence type="ECO:0000256" key="3">
    <source>
        <dbReference type="ARBA" id="ARBA00009413"/>
    </source>
</evidence>
<dbReference type="InterPro" id="IPR001841">
    <property type="entry name" value="Znf_RING"/>
</dbReference>
<feature type="compositionally biased region" description="Basic and acidic residues" evidence="10">
    <location>
        <begin position="189"/>
        <end position="201"/>
    </location>
</feature>
<dbReference type="Gene3D" id="3.30.40.10">
    <property type="entry name" value="Zinc/RING finger domain, C3HC4 (zinc finger)"/>
    <property type="match status" value="1"/>
</dbReference>
<dbReference type="Gene3D" id="3.30.390.130">
    <property type="match status" value="1"/>
</dbReference>
<keyword evidence="14" id="KW-1185">Reference proteome</keyword>
<dbReference type="Proteomes" id="UP000005408">
    <property type="component" value="Unassembled WGS sequence"/>
</dbReference>
<dbReference type="SMART" id="SM00184">
    <property type="entry name" value="RING"/>
    <property type="match status" value="1"/>
</dbReference>
<feature type="domain" description="Macro" evidence="12">
    <location>
        <begin position="223"/>
        <end position="411"/>
    </location>
</feature>
<dbReference type="GO" id="GO:0005737">
    <property type="term" value="C:cytoplasm"/>
    <property type="evidence" value="ECO:0007669"/>
    <property type="project" value="UniProtKB-SubCell"/>
</dbReference>
<evidence type="ECO:0000256" key="5">
    <source>
        <dbReference type="ARBA" id="ARBA00022723"/>
    </source>
</evidence>
<evidence type="ECO:0000256" key="2">
    <source>
        <dbReference type="ARBA" id="ARBA00004906"/>
    </source>
</evidence>
<comment type="similarity">
    <text evidence="3 9">Belongs to the Deltex family.</text>
</comment>